<dbReference type="InterPro" id="IPR013736">
    <property type="entry name" value="Xaa-Pro_dipept_C"/>
</dbReference>
<dbReference type="PANTHER" id="PTHR43056">
    <property type="entry name" value="PEPTIDASE S9 PROLYL OLIGOPEPTIDASE"/>
    <property type="match status" value="1"/>
</dbReference>
<name>A0A660LAZ4_9ACTN</name>
<dbReference type="EMBL" id="RBIL01000001">
    <property type="protein sequence ID" value="RKQ92182.1"/>
    <property type="molecule type" value="Genomic_DNA"/>
</dbReference>
<keyword evidence="4" id="KW-0031">Aminopeptidase</keyword>
<feature type="chain" id="PRO_5039388690" description="Xaa-Pro dipeptidyl-peptidase" evidence="9">
    <location>
        <begin position="21"/>
        <end position="842"/>
    </location>
</feature>
<keyword evidence="9" id="KW-0732">Signal</keyword>
<evidence type="ECO:0000256" key="4">
    <source>
        <dbReference type="ARBA" id="ARBA00022438"/>
    </source>
</evidence>
<dbReference type="InterPro" id="IPR008979">
    <property type="entry name" value="Galactose-bd-like_sf"/>
</dbReference>
<evidence type="ECO:0000256" key="7">
    <source>
        <dbReference type="ARBA" id="ARBA00022825"/>
    </source>
</evidence>
<dbReference type="Pfam" id="PF08530">
    <property type="entry name" value="PepX_C"/>
    <property type="match status" value="1"/>
</dbReference>
<evidence type="ECO:0000259" key="10">
    <source>
        <dbReference type="SMART" id="SM00939"/>
    </source>
</evidence>
<dbReference type="PANTHER" id="PTHR43056:SF10">
    <property type="entry name" value="COCE_NOND FAMILY, PUTATIVE (AFU_ORTHOLOGUE AFUA_7G00600)-RELATED"/>
    <property type="match status" value="1"/>
</dbReference>
<evidence type="ECO:0000313" key="12">
    <source>
        <dbReference type="Proteomes" id="UP000278962"/>
    </source>
</evidence>
<organism evidence="11 12">
    <name type="scientific">Solirubrobacter pauli</name>
    <dbReference type="NCBI Taxonomy" id="166793"/>
    <lineage>
        <taxon>Bacteria</taxon>
        <taxon>Bacillati</taxon>
        <taxon>Actinomycetota</taxon>
        <taxon>Thermoleophilia</taxon>
        <taxon>Solirubrobacterales</taxon>
        <taxon>Solirubrobacteraceae</taxon>
        <taxon>Solirubrobacter</taxon>
    </lineage>
</organism>
<keyword evidence="12" id="KW-1185">Reference proteome</keyword>
<dbReference type="AlphaFoldDB" id="A0A660LAZ4"/>
<dbReference type="Pfam" id="PF02129">
    <property type="entry name" value="Peptidase_S15"/>
    <property type="match status" value="1"/>
</dbReference>
<dbReference type="InterPro" id="IPR000383">
    <property type="entry name" value="Xaa-Pro-like_dom"/>
</dbReference>
<keyword evidence="7" id="KW-0720">Serine protease</keyword>
<dbReference type="SMART" id="SM00939">
    <property type="entry name" value="PepX_C"/>
    <property type="match status" value="1"/>
</dbReference>
<evidence type="ECO:0000256" key="2">
    <source>
        <dbReference type="ARBA" id="ARBA00010819"/>
    </source>
</evidence>
<dbReference type="InterPro" id="IPR050585">
    <property type="entry name" value="Xaa-Pro_dipeptidyl-ppase/CocE"/>
</dbReference>
<reference evidence="11 12" key="1">
    <citation type="submission" date="2018-10" db="EMBL/GenBank/DDBJ databases">
        <title>Genomic Encyclopedia of Archaeal and Bacterial Type Strains, Phase II (KMG-II): from individual species to whole genera.</title>
        <authorList>
            <person name="Goeker M."/>
        </authorList>
    </citation>
    <scope>NUCLEOTIDE SEQUENCE [LARGE SCALE GENOMIC DNA]</scope>
    <source>
        <strain evidence="11 12">DSM 14954</strain>
    </source>
</reference>
<dbReference type="SUPFAM" id="SSF49785">
    <property type="entry name" value="Galactose-binding domain-like"/>
    <property type="match status" value="1"/>
</dbReference>
<dbReference type="GO" id="GO:0008236">
    <property type="term" value="F:serine-type peptidase activity"/>
    <property type="evidence" value="ECO:0007669"/>
    <property type="project" value="UniProtKB-KW"/>
</dbReference>
<dbReference type="SUPFAM" id="SSF53474">
    <property type="entry name" value="alpha/beta-Hydrolases"/>
    <property type="match status" value="1"/>
</dbReference>
<dbReference type="EC" id="3.4.14.11" evidence="3"/>
<dbReference type="GO" id="GO:0006508">
    <property type="term" value="P:proteolysis"/>
    <property type="evidence" value="ECO:0007669"/>
    <property type="project" value="UniProtKB-KW"/>
</dbReference>
<dbReference type="Proteomes" id="UP000278962">
    <property type="component" value="Unassembled WGS sequence"/>
</dbReference>
<evidence type="ECO:0000256" key="3">
    <source>
        <dbReference type="ARBA" id="ARBA00012463"/>
    </source>
</evidence>
<dbReference type="InterPro" id="IPR008252">
    <property type="entry name" value="Pept_S15_Xpro"/>
</dbReference>
<comment type="catalytic activity">
    <reaction evidence="1">
        <text>Hydrolyzes Xaa-Pro-|- bonds to release unblocked, N-terminal dipeptides from substrates including Ala-Pro-|-p-nitroanilide and (sequentially) Tyr-Pro-|-Phe-Pro-|-Gly-Pro-|-Ile.</text>
        <dbReference type="EC" id="3.4.14.11"/>
    </reaction>
</comment>
<proteinExistence type="inferred from homology"/>
<dbReference type="GO" id="GO:0004177">
    <property type="term" value="F:aminopeptidase activity"/>
    <property type="evidence" value="ECO:0007669"/>
    <property type="project" value="UniProtKB-KW"/>
</dbReference>
<dbReference type="RefSeq" id="WP_170178982.1">
    <property type="nucleotide sequence ID" value="NZ_RBIL01000001.1"/>
</dbReference>
<dbReference type="GO" id="GO:0008239">
    <property type="term" value="F:dipeptidyl-peptidase activity"/>
    <property type="evidence" value="ECO:0007669"/>
    <property type="project" value="UniProtKB-EC"/>
</dbReference>
<evidence type="ECO:0000256" key="8">
    <source>
        <dbReference type="ARBA" id="ARBA00030045"/>
    </source>
</evidence>
<sequence length="842" mass="88469">MEFGKRLAKASAFTVTAALAGVVATSSAGASPLPPKTTAASAAVPSALAAPAPAVPTFVNGMSQAVFASGEANWVNEDLWVELDVDTDGDGKKDRVHTDVSRPMETNTDGLKVPVIFEDSPYYAGGPDQANWAVDHEIGFPPAFRPLPTNTDGRAHTSRINTIYESTWVPRGYAVVHAESPGSGSSTGCPNSGAPIETLGATGVIEWLNGKRKAYTTRDGSVEAAPVTWHNGNTAMMGTSYNGTLPIAAASTGVEGLKAIVPISAISDWYDYYRANGAVKAPGGYQGEDLDVLTEYVYTRWDENGKARAICRPLIEDLKVKQDRVTGNRSAFWDERNYMKDVRAGKLKAATLIAHGGNDFNVMTKHAAQLYDELKKQNIPHQFYFHQGGHGGAPPDYLVNLWFTKYLWNQDNGVQNLPKSWVVRTDVCPPRQSTVATDVTTPTATLTVADASVFSVGQTLTIPQTNPTATVTRVITNIAGNTLTLASNIAATQGQRVAAGTVVNLVCGNPNPTPYAEWPDPASSDAVLKPGTGGAARGSLTVAANPATGTETLSDDARQTASTLMNAATEDSRLLYVTNPLTKDVRISGTPKVNIKAAFSKPKANLTAILVSLPATGSGTILTRGWIDAENRNSDYVTDAVTPGTFYDYRFQLMAKDIIVPAGRRLGLMVLSSDNEFTVRPAPGTEVSVDLAGTSLSLPVVGGAKAFANTIGGDVDEETGLVGGTVPATLALTLGTPGSFGAFTPGLAKEYTATTDAIVTSTAGDATLTVADTSANKPGYLVNGAFSLPQPLQGLGVVKTWNAPTSNEKVAVTLKQAIGEKDALRTGSYSKTLTFTLSTTTP</sequence>
<feature type="domain" description="Xaa-Pro dipeptidyl-peptidase C-terminal" evidence="10">
    <location>
        <begin position="400"/>
        <end position="697"/>
    </location>
</feature>
<evidence type="ECO:0000256" key="5">
    <source>
        <dbReference type="ARBA" id="ARBA00022670"/>
    </source>
</evidence>
<evidence type="ECO:0000256" key="6">
    <source>
        <dbReference type="ARBA" id="ARBA00022801"/>
    </source>
</evidence>
<comment type="similarity">
    <text evidence="2">Belongs to the peptidase S15 family.</text>
</comment>
<dbReference type="InterPro" id="IPR029058">
    <property type="entry name" value="AB_hydrolase_fold"/>
</dbReference>
<keyword evidence="5" id="KW-0645">Protease</keyword>
<evidence type="ECO:0000313" key="11">
    <source>
        <dbReference type="EMBL" id="RKQ92182.1"/>
    </source>
</evidence>
<gene>
    <name evidence="11" type="ORF">C8N24_2022</name>
</gene>
<dbReference type="Gene3D" id="3.40.50.1820">
    <property type="entry name" value="alpha/beta hydrolase"/>
    <property type="match status" value="2"/>
</dbReference>
<keyword evidence="6" id="KW-0378">Hydrolase</keyword>
<evidence type="ECO:0000256" key="1">
    <source>
        <dbReference type="ARBA" id="ARBA00000123"/>
    </source>
</evidence>
<comment type="caution">
    <text evidence="11">The sequence shown here is derived from an EMBL/GenBank/DDBJ whole genome shotgun (WGS) entry which is preliminary data.</text>
</comment>
<dbReference type="PRINTS" id="PR00923">
    <property type="entry name" value="LACTOPTASE"/>
</dbReference>
<feature type="signal peptide" evidence="9">
    <location>
        <begin position="1"/>
        <end position="20"/>
    </location>
</feature>
<dbReference type="Gene3D" id="2.60.120.260">
    <property type="entry name" value="Galactose-binding domain-like"/>
    <property type="match status" value="1"/>
</dbReference>
<protein>
    <recommendedName>
        <fullName evidence="3">Xaa-Pro dipeptidyl-peptidase</fullName>
        <ecNumber evidence="3">3.4.14.11</ecNumber>
    </recommendedName>
    <alternativeName>
        <fullName evidence="8">X-prolyl-dipeptidyl aminopeptidase</fullName>
    </alternativeName>
</protein>
<evidence type="ECO:0000256" key="9">
    <source>
        <dbReference type="SAM" id="SignalP"/>
    </source>
</evidence>
<accession>A0A660LAZ4</accession>